<proteinExistence type="predicted"/>
<dbReference type="Gene3D" id="3.40.50.510">
    <property type="entry name" value="Phosphotransferase system, mannose-type IIA component"/>
    <property type="match status" value="1"/>
</dbReference>
<protein>
    <recommendedName>
        <fullName evidence="8">PTS EIIA type-4 domain-containing protein</fullName>
    </recommendedName>
</protein>
<dbReference type="PANTHER" id="PTHR33799:SF1">
    <property type="entry name" value="PTS SYSTEM MANNOSE-SPECIFIC EIIAB COMPONENT-RELATED"/>
    <property type="match status" value="1"/>
</dbReference>
<gene>
    <name evidence="9" type="ORF">bsdtw1_02544</name>
</gene>
<sequence length="137" mass="15354">MLKIFLSSHGRMASGIKSSLDILLGNSKNVTIFDAYLDENKVQDKLDEFYEAVGQNDQVLLLSDLYGGSVNQAMCLYLNKPNTILITGVNLPLVIELALRDYPISESEIKEIIEQSRSMLCLVNNDSTISEEENDFF</sequence>
<dbReference type="Pfam" id="PF03610">
    <property type="entry name" value="EIIA-man"/>
    <property type="match status" value="1"/>
</dbReference>
<evidence type="ECO:0000313" key="9">
    <source>
        <dbReference type="EMBL" id="GFP76441.1"/>
    </source>
</evidence>
<dbReference type="GO" id="GO:0009401">
    <property type="term" value="P:phosphoenolpyruvate-dependent sugar phosphotransferase system"/>
    <property type="evidence" value="ECO:0007669"/>
    <property type="project" value="UniProtKB-KW"/>
</dbReference>
<evidence type="ECO:0000256" key="5">
    <source>
        <dbReference type="ARBA" id="ARBA00022679"/>
    </source>
</evidence>
<evidence type="ECO:0000256" key="2">
    <source>
        <dbReference type="ARBA" id="ARBA00022448"/>
    </source>
</evidence>
<dbReference type="CDD" id="cd00006">
    <property type="entry name" value="PTS_IIA_man"/>
    <property type="match status" value="1"/>
</dbReference>
<evidence type="ECO:0000256" key="1">
    <source>
        <dbReference type="ARBA" id="ARBA00004496"/>
    </source>
</evidence>
<keyword evidence="7" id="KW-0418">Kinase</keyword>
<dbReference type="GO" id="GO:0016020">
    <property type="term" value="C:membrane"/>
    <property type="evidence" value="ECO:0007669"/>
    <property type="project" value="InterPro"/>
</dbReference>
<dbReference type="AlphaFoldDB" id="A0A6V8SI33"/>
<dbReference type="Proteomes" id="UP000580568">
    <property type="component" value="Unassembled WGS sequence"/>
</dbReference>
<dbReference type="InterPro" id="IPR033887">
    <property type="entry name" value="PTS_IIA_man"/>
</dbReference>
<keyword evidence="2" id="KW-0813">Transport</keyword>
<reference evidence="9 10" key="1">
    <citation type="submission" date="2020-07" db="EMBL/GenBank/DDBJ databases">
        <title>A new beta-1,3-glucan-decomposing anaerobic bacterium isolated from anoxic soil subjected to biological soil disinfestation.</title>
        <authorList>
            <person name="Ueki A."/>
            <person name="Tonouchi A."/>
        </authorList>
    </citation>
    <scope>NUCLEOTIDE SEQUENCE [LARGE SCALE GENOMIC DNA]</scope>
    <source>
        <strain evidence="9 10">TW1</strain>
    </source>
</reference>
<dbReference type="EMBL" id="BLZR01000001">
    <property type="protein sequence ID" value="GFP76441.1"/>
    <property type="molecule type" value="Genomic_DNA"/>
</dbReference>
<dbReference type="RefSeq" id="WP_183277867.1">
    <property type="nucleotide sequence ID" value="NZ_BLZR01000001.1"/>
</dbReference>
<keyword evidence="3" id="KW-0963">Cytoplasm</keyword>
<evidence type="ECO:0000256" key="3">
    <source>
        <dbReference type="ARBA" id="ARBA00022490"/>
    </source>
</evidence>
<keyword evidence="6" id="KW-0598">Phosphotransferase system</keyword>
<comment type="caution">
    <text evidence="9">The sequence shown here is derived from an EMBL/GenBank/DDBJ whole genome shotgun (WGS) entry which is preliminary data.</text>
</comment>
<dbReference type="GO" id="GO:0016301">
    <property type="term" value="F:kinase activity"/>
    <property type="evidence" value="ECO:0007669"/>
    <property type="project" value="UniProtKB-KW"/>
</dbReference>
<organism evidence="9 10">
    <name type="scientific">Clostridium fungisolvens</name>
    <dbReference type="NCBI Taxonomy" id="1604897"/>
    <lineage>
        <taxon>Bacteria</taxon>
        <taxon>Bacillati</taxon>
        <taxon>Bacillota</taxon>
        <taxon>Clostridia</taxon>
        <taxon>Eubacteriales</taxon>
        <taxon>Clostridiaceae</taxon>
        <taxon>Clostridium</taxon>
    </lineage>
</organism>
<keyword evidence="4" id="KW-0762">Sugar transport</keyword>
<dbReference type="InterPro" id="IPR051471">
    <property type="entry name" value="Bacterial_PTS_sugar_comp"/>
</dbReference>
<feature type="domain" description="PTS EIIA type-4" evidence="8">
    <location>
        <begin position="1"/>
        <end position="137"/>
    </location>
</feature>
<name>A0A6V8SI33_9CLOT</name>
<dbReference type="PROSITE" id="PS51096">
    <property type="entry name" value="PTS_EIIA_TYPE_4"/>
    <property type="match status" value="1"/>
</dbReference>
<dbReference type="InterPro" id="IPR004701">
    <property type="entry name" value="PTS_EIIA_man-typ"/>
</dbReference>
<dbReference type="SUPFAM" id="SSF53062">
    <property type="entry name" value="PTS system fructose IIA component-like"/>
    <property type="match status" value="1"/>
</dbReference>
<evidence type="ECO:0000256" key="7">
    <source>
        <dbReference type="ARBA" id="ARBA00022777"/>
    </source>
</evidence>
<comment type="subcellular location">
    <subcellularLocation>
        <location evidence="1">Cytoplasm</location>
    </subcellularLocation>
</comment>
<keyword evidence="5" id="KW-0808">Transferase</keyword>
<evidence type="ECO:0000259" key="8">
    <source>
        <dbReference type="PROSITE" id="PS51096"/>
    </source>
</evidence>
<evidence type="ECO:0000256" key="6">
    <source>
        <dbReference type="ARBA" id="ARBA00022683"/>
    </source>
</evidence>
<accession>A0A6V8SI33</accession>
<dbReference type="PANTHER" id="PTHR33799">
    <property type="entry name" value="PTS PERMEASE-RELATED-RELATED"/>
    <property type="match status" value="1"/>
</dbReference>
<evidence type="ECO:0000313" key="10">
    <source>
        <dbReference type="Proteomes" id="UP000580568"/>
    </source>
</evidence>
<evidence type="ECO:0000256" key="4">
    <source>
        <dbReference type="ARBA" id="ARBA00022597"/>
    </source>
</evidence>
<dbReference type="GO" id="GO:0005737">
    <property type="term" value="C:cytoplasm"/>
    <property type="evidence" value="ECO:0007669"/>
    <property type="project" value="UniProtKB-SubCell"/>
</dbReference>
<keyword evidence="10" id="KW-1185">Reference proteome</keyword>
<dbReference type="InterPro" id="IPR036662">
    <property type="entry name" value="PTS_EIIA_man-typ_sf"/>
</dbReference>